<evidence type="ECO:0000313" key="2">
    <source>
        <dbReference type="Proteomes" id="UP000233375"/>
    </source>
</evidence>
<organism evidence="1 2">
    <name type="scientific">Niallia nealsonii</name>
    <dbReference type="NCBI Taxonomy" id="115979"/>
    <lineage>
        <taxon>Bacteria</taxon>
        <taxon>Bacillati</taxon>
        <taxon>Bacillota</taxon>
        <taxon>Bacilli</taxon>
        <taxon>Bacillales</taxon>
        <taxon>Bacillaceae</taxon>
        <taxon>Niallia</taxon>
    </lineage>
</organism>
<comment type="caution">
    <text evidence="1">The sequence shown here is derived from an EMBL/GenBank/DDBJ whole genome shotgun (WGS) entry which is preliminary data.</text>
</comment>
<evidence type="ECO:0000313" key="1">
    <source>
        <dbReference type="EMBL" id="PKG24984.1"/>
    </source>
</evidence>
<dbReference type="InterPro" id="IPR024787">
    <property type="entry name" value="EcsC"/>
</dbReference>
<dbReference type="AlphaFoldDB" id="A0A2N0Z675"/>
<sequence>MFFVNKIMSSINYIVLFQSLSKYGIFIYIKWFILFVGGDKVTLTKSDYYYLEKIKTWEKELANHQSSNVKIYRKYMELGLSFLPETAKEQIYMLLDSSLFHFHSILFNSTFQKNTADKLIESARLFNEDIVQLEEMKTLTSDQLYSIAKQQIAYYRLFAFGQGAASGSGKTSFLLSDLLAVLAINLRSIQVIASIYGRPANSPYEIMTVLKVFHAACLPKMLQKEAWHQLMAELDNYREEFFYKGTEEIMDEHVFSLLLKQSIKMILILHFSKKSPYFSILLGGGANYQFTKKITDFAHKYYQKSYLDLKNSS</sequence>
<accession>A0A2N0Z675</accession>
<dbReference type="EMBL" id="PISE01000008">
    <property type="protein sequence ID" value="PKG24984.1"/>
    <property type="molecule type" value="Genomic_DNA"/>
</dbReference>
<proteinExistence type="predicted"/>
<protein>
    <submittedName>
        <fullName evidence="1">ABC transporter substrate-binding protein</fullName>
    </submittedName>
</protein>
<gene>
    <name evidence="1" type="ORF">CWS01_03680</name>
</gene>
<dbReference type="PANTHER" id="PTHR41260:SF1">
    <property type="entry name" value="PROTEIN ECSC"/>
    <property type="match status" value="1"/>
</dbReference>
<dbReference type="Proteomes" id="UP000233375">
    <property type="component" value="Unassembled WGS sequence"/>
</dbReference>
<dbReference type="Pfam" id="PF12787">
    <property type="entry name" value="EcsC"/>
    <property type="match status" value="1"/>
</dbReference>
<keyword evidence="2" id="KW-1185">Reference proteome</keyword>
<dbReference type="PANTHER" id="PTHR41260">
    <property type="entry name" value="PROTEIN ECSC"/>
    <property type="match status" value="1"/>
</dbReference>
<reference evidence="1 2" key="1">
    <citation type="journal article" date="2003" name="Int. J. Syst. Evol. Microbiol.">
        <title>Bacillus nealsonii sp. nov., isolated from a spacecraft-assembly facility, whose spores are gamma-radiation resistant.</title>
        <authorList>
            <person name="Venkateswaran K."/>
            <person name="Kempf M."/>
            <person name="Chen F."/>
            <person name="Satomi M."/>
            <person name="Nicholson W."/>
            <person name="Kern R."/>
        </authorList>
    </citation>
    <scope>NUCLEOTIDE SEQUENCE [LARGE SCALE GENOMIC DNA]</scope>
    <source>
        <strain evidence="1 2">FO-92</strain>
    </source>
</reference>
<name>A0A2N0Z675_9BACI</name>